<feature type="domain" description="C2H2-type" evidence="12">
    <location>
        <begin position="193"/>
        <end position="220"/>
    </location>
</feature>
<keyword evidence="7" id="KW-0238">DNA-binding</keyword>
<evidence type="ECO:0000313" key="13">
    <source>
        <dbReference type="EnsemblMetazoa" id="CLYHEMP008949.1"/>
    </source>
</evidence>
<evidence type="ECO:0000256" key="2">
    <source>
        <dbReference type="ARBA" id="ARBA00022723"/>
    </source>
</evidence>
<evidence type="ECO:0000256" key="5">
    <source>
        <dbReference type="ARBA" id="ARBA00022833"/>
    </source>
</evidence>
<evidence type="ECO:0000256" key="11">
    <source>
        <dbReference type="SAM" id="MobiDB-lite"/>
    </source>
</evidence>
<reference evidence="13" key="1">
    <citation type="submission" date="2021-01" db="UniProtKB">
        <authorList>
            <consortium name="EnsemblMetazoa"/>
        </authorList>
    </citation>
    <scope>IDENTIFICATION</scope>
</reference>
<evidence type="ECO:0000256" key="4">
    <source>
        <dbReference type="ARBA" id="ARBA00022771"/>
    </source>
</evidence>
<feature type="domain" description="C2H2-type" evidence="12">
    <location>
        <begin position="278"/>
        <end position="306"/>
    </location>
</feature>
<name>A0A7M5VEQ2_9CNID</name>
<feature type="domain" description="C2H2-type" evidence="12">
    <location>
        <begin position="164"/>
        <end position="191"/>
    </location>
</feature>
<dbReference type="FunFam" id="3.30.160.60:FF:000005">
    <property type="entry name" value="Zinc finger protein 14 homolog"/>
    <property type="match status" value="1"/>
</dbReference>
<dbReference type="GO" id="GO:0001228">
    <property type="term" value="F:DNA-binding transcription activator activity, RNA polymerase II-specific"/>
    <property type="evidence" value="ECO:0007669"/>
    <property type="project" value="TreeGrafter"/>
</dbReference>
<evidence type="ECO:0000256" key="9">
    <source>
        <dbReference type="ARBA" id="ARBA00023242"/>
    </source>
</evidence>
<dbReference type="PANTHER" id="PTHR24393">
    <property type="entry name" value="ZINC FINGER PROTEIN"/>
    <property type="match status" value="1"/>
</dbReference>
<keyword evidence="3" id="KW-0677">Repeat</keyword>
<dbReference type="PROSITE" id="PS50157">
    <property type="entry name" value="ZINC_FINGER_C2H2_2"/>
    <property type="match status" value="6"/>
</dbReference>
<evidence type="ECO:0000256" key="8">
    <source>
        <dbReference type="ARBA" id="ARBA00023163"/>
    </source>
</evidence>
<keyword evidence="5" id="KW-0862">Zinc</keyword>
<evidence type="ECO:0000313" key="14">
    <source>
        <dbReference type="Proteomes" id="UP000594262"/>
    </source>
</evidence>
<feature type="domain" description="C2H2-type" evidence="12">
    <location>
        <begin position="250"/>
        <end position="277"/>
    </location>
</feature>
<protein>
    <recommendedName>
        <fullName evidence="12">C2H2-type domain-containing protein</fullName>
    </recommendedName>
</protein>
<dbReference type="FunFam" id="3.30.160.60:FF:000912">
    <property type="entry name" value="Zinc finger protein 660"/>
    <property type="match status" value="1"/>
</dbReference>
<dbReference type="Pfam" id="PF00096">
    <property type="entry name" value="zf-C2H2"/>
    <property type="match status" value="5"/>
</dbReference>
<dbReference type="InterPro" id="IPR013087">
    <property type="entry name" value="Znf_C2H2_type"/>
</dbReference>
<organism evidence="13 14">
    <name type="scientific">Clytia hemisphaerica</name>
    <dbReference type="NCBI Taxonomy" id="252671"/>
    <lineage>
        <taxon>Eukaryota</taxon>
        <taxon>Metazoa</taxon>
        <taxon>Cnidaria</taxon>
        <taxon>Hydrozoa</taxon>
        <taxon>Hydroidolina</taxon>
        <taxon>Leptothecata</taxon>
        <taxon>Obeliida</taxon>
        <taxon>Clytiidae</taxon>
        <taxon>Clytia</taxon>
    </lineage>
</organism>
<feature type="compositionally biased region" description="Acidic residues" evidence="11">
    <location>
        <begin position="412"/>
        <end position="424"/>
    </location>
</feature>
<evidence type="ECO:0000256" key="3">
    <source>
        <dbReference type="ARBA" id="ARBA00022737"/>
    </source>
</evidence>
<proteinExistence type="predicted"/>
<keyword evidence="6" id="KW-0805">Transcription regulation</keyword>
<evidence type="ECO:0000256" key="10">
    <source>
        <dbReference type="PROSITE-ProRule" id="PRU00042"/>
    </source>
</evidence>
<feature type="region of interest" description="Disordered" evidence="11">
    <location>
        <begin position="325"/>
        <end position="352"/>
    </location>
</feature>
<dbReference type="GeneID" id="136821191"/>
<dbReference type="AlphaFoldDB" id="A0A7M5VEQ2"/>
<comment type="subcellular location">
    <subcellularLocation>
        <location evidence="1">Nucleus</location>
    </subcellularLocation>
</comment>
<dbReference type="PROSITE" id="PS00028">
    <property type="entry name" value="ZINC_FINGER_C2H2_1"/>
    <property type="match status" value="6"/>
</dbReference>
<evidence type="ECO:0000256" key="6">
    <source>
        <dbReference type="ARBA" id="ARBA00023015"/>
    </source>
</evidence>
<dbReference type="OrthoDB" id="8113227at2759"/>
<feature type="compositionally biased region" description="Basic residues" evidence="11">
    <location>
        <begin position="333"/>
        <end position="344"/>
    </location>
</feature>
<dbReference type="EnsemblMetazoa" id="CLYHEMT008949.2">
    <property type="protein sequence ID" value="CLYHEMP008949.2"/>
    <property type="gene ID" value="CLYHEMG008949"/>
</dbReference>
<evidence type="ECO:0000256" key="7">
    <source>
        <dbReference type="ARBA" id="ARBA00023125"/>
    </source>
</evidence>
<dbReference type="Proteomes" id="UP000594262">
    <property type="component" value="Unplaced"/>
</dbReference>
<keyword evidence="14" id="KW-1185">Reference proteome</keyword>
<dbReference type="FunFam" id="3.30.160.60:FF:000065">
    <property type="entry name" value="B-cell CLL/lymphoma 6, member B"/>
    <property type="match status" value="1"/>
</dbReference>
<dbReference type="SMART" id="SM00355">
    <property type="entry name" value="ZnF_C2H2"/>
    <property type="match status" value="6"/>
</dbReference>
<dbReference type="EnsemblMetazoa" id="CLYHEMT008949.1">
    <property type="protein sequence ID" value="CLYHEMP008949.1"/>
    <property type="gene ID" value="CLYHEMG008949"/>
</dbReference>
<dbReference type="Gene3D" id="3.30.160.60">
    <property type="entry name" value="Classic Zinc Finger"/>
    <property type="match status" value="6"/>
</dbReference>
<dbReference type="RefSeq" id="XP_066933527.1">
    <property type="nucleotide sequence ID" value="XM_067077426.1"/>
</dbReference>
<evidence type="ECO:0000259" key="12">
    <source>
        <dbReference type="PROSITE" id="PS50157"/>
    </source>
</evidence>
<feature type="region of interest" description="Disordered" evidence="11">
    <location>
        <begin position="103"/>
        <end position="122"/>
    </location>
</feature>
<dbReference type="PANTHER" id="PTHR24393:SF34">
    <property type="entry name" value="PR_SET DOMAIN 13"/>
    <property type="match status" value="1"/>
</dbReference>
<dbReference type="InterPro" id="IPR036236">
    <property type="entry name" value="Znf_C2H2_sf"/>
</dbReference>
<keyword evidence="2" id="KW-0479">Metal-binding</keyword>
<keyword evidence="4 10" id="KW-0863">Zinc-finger</keyword>
<dbReference type="GO" id="GO:0008270">
    <property type="term" value="F:zinc ion binding"/>
    <property type="evidence" value="ECO:0007669"/>
    <property type="project" value="UniProtKB-KW"/>
</dbReference>
<evidence type="ECO:0000256" key="1">
    <source>
        <dbReference type="ARBA" id="ARBA00004123"/>
    </source>
</evidence>
<feature type="domain" description="C2H2-type" evidence="12">
    <location>
        <begin position="136"/>
        <end position="163"/>
    </location>
</feature>
<sequence>MSKEKETDAATVLSQMSQLVGVTPTFDFSPSQDTILEADAIGATCTLQPSSLDNDILFPLSSQHNCLVGAKKAQDDPYIGFDDAEHPYAANIVVTDTSFAPPQKKDSSPSFHHVTTPPPQISTVQPTVIRKRGGSLQCTICRKTFKTHSNLVTHMRFHSGEKPFACHLCNKPFTTKSDLKRHMKIHSIDNKSYKCDVCGKSFRDSATRTRHYKIHNPASSTLKCQHCEKTFTRRDSLKNHMKTHLEEKPFKCPVCSSEFAYRSSFNRHLAAHDTSSMFICDICGKAFNRSDYVESHKKQVHSSAPQQLNLSSTCVAFDVNEMNSQDDVPGMSKVKKGKKKKRKKTSSEDENLNAVPILMSMAEQAAKPKTLSLLKEATTLMETDLLPQEEVTEDLPSPSNLGNEIINLIGESSDEDAPFTDDDTGSDRLEFFSDSEFQE</sequence>
<dbReference type="GO" id="GO:0000978">
    <property type="term" value="F:RNA polymerase II cis-regulatory region sequence-specific DNA binding"/>
    <property type="evidence" value="ECO:0007669"/>
    <property type="project" value="TreeGrafter"/>
</dbReference>
<feature type="region of interest" description="Disordered" evidence="11">
    <location>
        <begin position="387"/>
        <end position="439"/>
    </location>
</feature>
<dbReference type="GO" id="GO:0005634">
    <property type="term" value="C:nucleus"/>
    <property type="evidence" value="ECO:0007669"/>
    <property type="project" value="UniProtKB-SubCell"/>
</dbReference>
<keyword evidence="9" id="KW-0539">Nucleus</keyword>
<dbReference type="FunFam" id="3.30.160.60:FF:000325">
    <property type="entry name" value="ZFP90 zinc finger protein"/>
    <property type="match status" value="1"/>
</dbReference>
<dbReference type="SUPFAM" id="SSF57667">
    <property type="entry name" value="beta-beta-alpha zinc fingers"/>
    <property type="match status" value="4"/>
</dbReference>
<feature type="domain" description="C2H2-type" evidence="12">
    <location>
        <begin position="222"/>
        <end position="249"/>
    </location>
</feature>
<keyword evidence="8" id="KW-0804">Transcription</keyword>
<accession>A0A7M5VEQ2</accession>